<protein>
    <recommendedName>
        <fullName evidence="13">Galactosylceramide sulfotransferase-like</fullName>
    </recommendedName>
</protein>
<dbReference type="Gene3D" id="3.40.50.300">
    <property type="entry name" value="P-loop containing nucleotide triphosphate hydrolases"/>
    <property type="match status" value="1"/>
</dbReference>
<comment type="caution">
    <text evidence="11">The sequence shown here is derived from an EMBL/GenBank/DDBJ whole genome shotgun (WGS) entry which is preliminary data.</text>
</comment>
<dbReference type="Pfam" id="PF06990">
    <property type="entry name" value="Gal-3-0_sulfotr"/>
    <property type="match status" value="1"/>
</dbReference>
<evidence type="ECO:0000313" key="11">
    <source>
        <dbReference type="EMBL" id="KAL3881019.1"/>
    </source>
</evidence>
<comment type="similarity">
    <text evidence="2">Belongs to the galactose-3-O-sulfotransferase family.</text>
</comment>
<dbReference type="GO" id="GO:0000139">
    <property type="term" value="C:Golgi membrane"/>
    <property type="evidence" value="ECO:0007669"/>
    <property type="project" value="UniProtKB-SubCell"/>
</dbReference>
<keyword evidence="5" id="KW-0735">Signal-anchor</keyword>
<dbReference type="AlphaFoldDB" id="A0ABD3X444"/>
<evidence type="ECO:0000256" key="6">
    <source>
        <dbReference type="ARBA" id="ARBA00022989"/>
    </source>
</evidence>
<sequence>MLTCLGICSLKQKLLLLLFLSISSIWFILQISIYEPQLQRISYNFGSASSCNEAQHSPAKEGVERTPTASHINCSAKKTHVAFLKVHKAGSTTIMNIFLRFAIQNKLNMVLPKRSSGYGFNYIGYEDTVRRENIVPLPYNETYDILCNHVMYEREAFQSILPKDTVNIGIIREPASHMMSAGTYYGLYHGLVKHAAQKGLSKANIVSEFLENPFKWNVSTAFVHNRMSFDLGLERESFFNETEIERHLKTLDEDFSLIMLMEYFDESLVLMKRILCWETKDVIYVPLNTLRRGASFALKSDDINNLKKWNYADYRLYEHFQKVFWNKVHAEGSDFFLEVQEYKLILKQVKRYCAEVESENNLELEPLYVPESPWNKEFQTTPHDCLVMTADELPLLRSLIRIAWKRYTSASKSI</sequence>
<name>A0ABD3X444_SINWO</name>
<dbReference type="EMBL" id="JBJQND010000004">
    <property type="protein sequence ID" value="KAL3881019.1"/>
    <property type="molecule type" value="Genomic_DNA"/>
</dbReference>
<evidence type="ECO:0000256" key="2">
    <source>
        <dbReference type="ARBA" id="ARBA00008124"/>
    </source>
</evidence>
<organism evidence="11 12">
    <name type="scientific">Sinanodonta woodiana</name>
    <name type="common">Chinese pond mussel</name>
    <name type="synonym">Anodonta woodiana</name>
    <dbReference type="NCBI Taxonomy" id="1069815"/>
    <lineage>
        <taxon>Eukaryota</taxon>
        <taxon>Metazoa</taxon>
        <taxon>Spiralia</taxon>
        <taxon>Lophotrochozoa</taxon>
        <taxon>Mollusca</taxon>
        <taxon>Bivalvia</taxon>
        <taxon>Autobranchia</taxon>
        <taxon>Heteroconchia</taxon>
        <taxon>Palaeoheterodonta</taxon>
        <taxon>Unionida</taxon>
        <taxon>Unionoidea</taxon>
        <taxon>Unionidae</taxon>
        <taxon>Unioninae</taxon>
        <taxon>Sinanodonta</taxon>
    </lineage>
</organism>
<keyword evidence="12" id="KW-1185">Reference proteome</keyword>
<comment type="subcellular location">
    <subcellularLocation>
        <location evidence="1">Golgi apparatus membrane</location>
        <topology evidence="1">Single-pass type II membrane protein</topology>
    </subcellularLocation>
</comment>
<reference evidence="11 12" key="1">
    <citation type="submission" date="2024-11" db="EMBL/GenBank/DDBJ databases">
        <title>Chromosome-level genome assembly of the freshwater bivalve Anodonta woodiana.</title>
        <authorList>
            <person name="Chen X."/>
        </authorList>
    </citation>
    <scope>NUCLEOTIDE SEQUENCE [LARGE SCALE GENOMIC DNA]</scope>
    <source>
        <strain evidence="11">MN2024</strain>
        <tissue evidence="11">Gills</tissue>
    </source>
</reference>
<evidence type="ECO:0000256" key="5">
    <source>
        <dbReference type="ARBA" id="ARBA00022968"/>
    </source>
</evidence>
<dbReference type="Proteomes" id="UP001634394">
    <property type="component" value="Unassembled WGS sequence"/>
</dbReference>
<keyword evidence="6 10" id="KW-1133">Transmembrane helix</keyword>
<evidence type="ECO:0000313" key="12">
    <source>
        <dbReference type="Proteomes" id="UP001634394"/>
    </source>
</evidence>
<dbReference type="GO" id="GO:0008146">
    <property type="term" value="F:sulfotransferase activity"/>
    <property type="evidence" value="ECO:0007669"/>
    <property type="project" value="UniProtKB-ARBA"/>
</dbReference>
<keyword evidence="3" id="KW-0808">Transferase</keyword>
<dbReference type="PANTHER" id="PTHR14647:SF87">
    <property type="entry name" value="PUTATIVE-RELATED"/>
    <property type="match status" value="1"/>
</dbReference>
<keyword evidence="7" id="KW-0333">Golgi apparatus</keyword>
<evidence type="ECO:0000256" key="9">
    <source>
        <dbReference type="ARBA" id="ARBA00023180"/>
    </source>
</evidence>
<keyword evidence="9" id="KW-0325">Glycoprotein</keyword>
<keyword evidence="8 10" id="KW-0472">Membrane</keyword>
<accession>A0ABD3X444</accession>
<evidence type="ECO:0000256" key="3">
    <source>
        <dbReference type="ARBA" id="ARBA00022679"/>
    </source>
</evidence>
<evidence type="ECO:0000256" key="4">
    <source>
        <dbReference type="ARBA" id="ARBA00022692"/>
    </source>
</evidence>
<evidence type="ECO:0000256" key="1">
    <source>
        <dbReference type="ARBA" id="ARBA00004323"/>
    </source>
</evidence>
<evidence type="ECO:0008006" key="13">
    <source>
        <dbReference type="Google" id="ProtNLM"/>
    </source>
</evidence>
<feature type="transmembrane region" description="Helical" evidence="10">
    <location>
        <begin position="14"/>
        <end position="34"/>
    </location>
</feature>
<proteinExistence type="inferred from homology"/>
<evidence type="ECO:0000256" key="8">
    <source>
        <dbReference type="ARBA" id="ARBA00023136"/>
    </source>
</evidence>
<dbReference type="InterPro" id="IPR027417">
    <property type="entry name" value="P-loop_NTPase"/>
</dbReference>
<evidence type="ECO:0000256" key="10">
    <source>
        <dbReference type="SAM" id="Phobius"/>
    </source>
</evidence>
<gene>
    <name evidence="11" type="ORF">ACJMK2_033219</name>
</gene>
<evidence type="ECO:0000256" key="7">
    <source>
        <dbReference type="ARBA" id="ARBA00023034"/>
    </source>
</evidence>
<dbReference type="PANTHER" id="PTHR14647">
    <property type="entry name" value="GALACTOSE-3-O-SULFOTRANSFERASE"/>
    <property type="match status" value="1"/>
</dbReference>
<dbReference type="InterPro" id="IPR009729">
    <property type="entry name" value="Gal-3-0_sulfotransfrase"/>
</dbReference>
<keyword evidence="4 10" id="KW-0812">Transmembrane</keyword>